<organism evidence="1 2">
    <name type="scientific">Linderina pennispora</name>
    <dbReference type="NCBI Taxonomy" id="61395"/>
    <lineage>
        <taxon>Eukaryota</taxon>
        <taxon>Fungi</taxon>
        <taxon>Fungi incertae sedis</taxon>
        <taxon>Zoopagomycota</taxon>
        <taxon>Kickxellomycotina</taxon>
        <taxon>Kickxellomycetes</taxon>
        <taxon>Kickxellales</taxon>
        <taxon>Kickxellaceae</taxon>
        <taxon>Linderina</taxon>
    </lineage>
</organism>
<keyword evidence="2" id="KW-1185">Reference proteome</keyword>
<dbReference type="Proteomes" id="UP000193922">
    <property type="component" value="Unassembled WGS sequence"/>
</dbReference>
<sequence length="219" mass="23869">MGFHMACVLGRFIPLGRRHSRIWQNICAGQTGNTGGGRWVASSRHALVLSAHRRQRFAAMYSWLTLPHCLCFELSSKVVSKEVVAKGMGREAEGTECTIHLQAQTAACLAGQVRHQVAEHTADLPDSSCQRSPWLQYPNITSVAASLMPHCCSVELNPNRPIKRTHPGNACAALGFYKKGPLLQEQNAGQSMPIAIREGSFCHFILLAVQTTGSALKHG</sequence>
<name>A0A1Y1WHE2_9FUNG</name>
<dbReference type="EMBL" id="MCFD01000002">
    <property type="protein sequence ID" value="ORX72758.1"/>
    <property type="molecule type" value="Genomic_DNA"/>
</dbReference>
<dbReference type="AlphaFoldDB" id="A0A1Y1WHE2"/>
<evidence type="ECO:0000313" key="1">
    <source>
        <dbReference type="EMBL" id="ORX72758.1"/>
    </source>
</evidence>
<reference evidence="1 2" key="1">
    <citation type="submission" date="2016-07" db="EMBL/GenBank/DDBJ databases">
        <title>Pervasive Adenine N6-methylation of Active Genes in Fungi.</title>
        <authorList>
            <consortium name="DOE Joint Genome Institute"/>
            <person name="Mondo S.J."/>
            <person name="Dannebaum R.O."/>
            <person name="Kuo R.C."/>
            <person name="Labutti K."/>
            <person name="Haridas S."/>
            <person name="Kuo A."/>
            <person name="Salamov A."/>
            <person name="Ahrendt S.R."/>
            <person name="Lipzen A."/>
            <person name="Sullivan W."/>
            <person name="Andreopoulos W.B."/>
            <person name="Clum A."/>
            <person name="Lindquist E."/>
            <person name="Daum C."/>
            <person name="Ramamoorthy G.K."/>
            <person name="Gryganskyi A."/>
            <person name="Culley D."/>
            <person name="Magnuson J.K."/>
            <person name="James T.Y."/>
            <person name="O'Malley M.A."/>
            <person name="Stajich J.E."/>
            <person name="Spatafora J.W."/>
            <person name="Visel A."/>
            <person name="Grigoriev I.V."/>
        </authorList>
    </citation>
    <scope>NUCLEOTIDE SEQUENCE [LARGE SCALE GENOMIC DNA]</scope>
    <source>
        <strain evidence="1 2">ATCC 12442</strain>
    </source>
</reference>
<evidence type="ECO:0000313" key="2">
    <source>
        <dbReference type="Proteomes" id="UP000193922"/>
    </source>
</evidence>
<comment type="caution">
    <text evidence="1">The sequence shown here is derived from an EMBL/GenBank/DDBJ whole genome shotgun (WGS) entry which is preliminary data.</text>
</comment>
<dbReference type="GeneID" id="63808768"/>
<accession>A0A1Y1WHE2</accession>
<proteinExistence type="predicted"/>
<gene>
    <name evidence="1" type="ORF">DL89DRAFT_82606</name>
</gene>
<dbReference type="RefSeq" id="XP_040746098.1">
    <property type="nucleotide sequence ID" value="XM_040892120.1"/>
</dbReference>
<protein>
    <submittedName>
        <fullName evidence="1">Uncharacterized protein</fullName>
    </submittedName>
</protein>